<accession>A0A9E6X790</accession>
<reference evidence="1 2" key="1">
    <citation type="journal article" date="2021" name="Viruses">
        <title>RNA and Sugars, Unique Properties of Bacteriophages Infecting Multidrug Resistant Acinetobacter radioresistens Strain LH6.</title>
        <authorList>
            <person name="Crippen C.S."/>
            <person name="Zhou B."/>
            <person name="Andresen S."/>
            <person name="Patry R.T."/>
            <person name="Muszynski A."/>
            <person name="Parker C.T."/>
            <person name="Cooper K.K."/>
            <person name="Szymanski C.M."/>
        </authorList>
    </citation>
    <scope>NUCLEOTIDE SEQUENCE [LARGE SCALE GENOMIC DNA]</scope>
    <source>
        <strain evidence="1 2">CAP7</strain>
    </source>
</reference>
<proteinExistence type="predicted"/>
<dbReference type="GO" id="GO:0008168">
    <property type="term" value="F:methyltransferase activity"/>
    <property type="evidence" value="ECO:0007669"/>
    <property type="project" value="UniProtKB-KW"/>
</dbReference>
<sequence length="79" mass="7801">MKHGVISIDEAGTPTLVEKNGISGVLAGVTTIFSPAEGVVGIPKVTSHVVSALAGNMLATHSTTGRLGVSALGKTVSFG</sequence>
<dbReference type="Proteomes" id="UP001054874">
    <property type="component" value="Genome"/>
</dbReference>
<protein>
    <submittedName>
        <fullName evidence="1">Cysteine methyltransferase</fullName>
    </submittedName>
</protein>
<dbReference type="GO" id="GO:0032259">
    <property type="term" value="P:methylation"/>
    <property type="evidence" value="ECO:0007669"/>
    <property type="project" value="UniProtKB-KW"/>
</dbReference>
<name>A0A9E6X790_9VIRU</name>
<keyword evidence="2" id="KW-1185">Reference proteome</keyword>
<dbReference type="EMBL" id="MZ558518">
    <property type="protein sequence ID" value="UBF42581.1"/>
    <property type="molecule type" value="Genomic_RNA"/>
</dbReference>
<evidence type="ECO:0000313" key="1">
    <source>
        <dbReference type="EMBL" id="UBF42581.1"/>
    </source>
</evidence>
<evidence type="ECO:0000313" key="2">
    <source>
        <dbReference type="Proteomes" id="UP001054874"/>
    </source>
</evidence>
<organism evidence="1 2">
    <name type="scientific">Acinetobacter phage CAP7</name>
    <dbReference type="NCBI Taxonomy" id="2822590"/>
    <lineage>
        <taxon>Viruses</taxon>
        <taxon>Riboviria</taxon>
        <taxon>Orthornavirae</taxon>
        <taxon>Duplornaviricota</taxon>
        <taxon>Vidaverviricetes</taxon>
        <taxon>Mindivirales</taxon>
        <taxon>Cystoviridae</taxon>
        <taxon>Zetacystovirus</taxon>
        <taxon>Zetacystovirus CAP</taxon>
    </lineage>
</organism>
<keyword evidence="1" id="KW-0808">Transferase</keyword>
<keyword evidence="1" id="KW-0489">Methyltransferase</keyword>